<feature type="binding site" evidence="5">
    <location>
        <position position="66"/>
    </location>
    <ligand>
        <name>a divalent metal cation</name>
        <dbReference type="ChEBI" id="CHEBI:60240"/>
        <label>1</label>
    </ligand>
</feature>
<evidence type="ECO:0000256" key="3">
    <source>
        <dbReference type="ARBA" id="ARBA00022112"/>
    </source>
</evidence>
<evidence type="ECO:0000256" key="1">
    <source>
        <dbReference type="ARBA" id="ARBA00006964"/>
    </source>
</evidence>
<protein>
    <recommendedName>
        <fullName evidence="3">GTP cyclohydrolase 1 type 2 homolog</fullName>
    </recommendedName>
</protein>
<evidence type="ECO:0000256" key="2">
    <source>
        <dbReference type="ARBA" id="ARBA00011643"/>
    </source>
</evidence>
<dbReference type="InterPro" id="IPR002678">
    <property type="entry name" value="DUF34/NIF3"/>
</dbReference>
<dbReference type="NCBIfam" id="TIGR00486">
    <property type="entry name" value="YbgI_SA1388"/>
    <property type="match status" value="1"/>
</dbReference>
<comment type="similarity">
    <text evidence="1">Belongs to the GTP cyclohydrolase I type 2/NIF3 family.</text>
</comment>
<dbReference type="EMBL" id="DXBE01000025">
    <property type="protein sequence ID" value="HIZ68867.1"/>
    <property type="molecule type" value="Genomic_DNA"/>
</dbReference>
<reference evidence="6" key="2">
    <citation type="submission" date="2021-04" db="EMBL/GenBank/DDBJ databases">
        <authorList>
            <person name="Gilroy R."/>
        </authorList>
    </citation>
    <scope>NUCLEOTIDE SEQUENCE</scope>
    <source>
        <strain evidence="6">ChiHecec3B27-8219</strain>
    </source>
</reference>
<dbReference type="PANTHER" id="PTHR13799">
    <property type="entry name" value="NGG1 INTERACTING FACTOR 3"/>
    <property type="match status" value="1"/>
</dbReference>
<comment type="subunit">
    <text evidence="2">Homohexamer.</text>
</comment>
<feature type="binding site" evidence="5">
    <location>
        <position position="230"/>
    </location>
    <ligand>
        <name>a divalent metal cation</name>
        <dbReference type="ChEBI" id="CHEBI:60240"/>
        <label>1</label>
    </ligand>
</feature>
<evidence type="ECO:0000256" key="4">
    <source>
        <dbReference type="ARBA" id="ARBA00022723"/>
    </source>
</evidence>
<dbReference type="PANTHER" id="PTHR13799:SF14">
    <property type="entry name" value="GTP CYCLOHYDROLASE 1 TYPE 2 HOMOLOG"/>
    <property type="match status" value="1"/>
</dbReference>
<feature type="binding site" evidence="5">
    <location>
        <position position="65"/>
    </location>
    <ligand>
        <name>a divalent metal cation</name>
        <dbReference type="ChEBI" id="CHEBI:60240"/>
        <label>1</label>
    </ligand>
</feature>
<dbReference type="FunFam" id="3.40.1390.30:FF:000001">
    <property type="entry name" value="GTP cyclohydrolase 1 type 2"/>
    <property type="match status" value="1"/>
</dbReference>
<feature type="binding site" evidence="5">
    <location>
        <position position="226"/>
    </location>
    <ligand>
        <name>a divalent metal cation</name>
        <dbReference type="ChEBI" id="CHEBI:60240"/>
        <label>1</label>
    </ligand>
</feature>
<evidence type="ECO:0000256" key="5">
    <source>
        <dbReference type="PIRSR" id="PIRSR602678-1"/>
    </source>
</evidence>
<dbReference type="Gene3D" id="3.40.1390.30">
    <property type="entry name" value="NIF3 (NGG1p interacting factor 3)-like"/>
    <property type="match status" value="2"/>
</dbReference>
<dbReference type="GO" id="GO:0005737">
    <property type="term" value="C:cytoplasm"/>
    <property type="evidence" value="ECO:0007669"/>
    <property type="project" value="TreeGrafter"/>
</dbReference>
<comment type="caution">
    <text evidence="6">The sequence shown here is derived from an EMBL/GenBank/DDBJ whole genome shotgun (WGS) entry which is preliminary data.</text>
</comment>
<dbReference type="Pfam" id="PF01784">
    <property type="entry name" value="DUF34_NIF3"/>
    <property type="match status" value="1"/>
</dbReference>
<dbReference type="Proteomes" id="UP000824055">
    <property type="component" value="Unassembled WGS sequence"/>
</dbReference>
<organism evidence="6 7">
    <name type="scientific">Candidatus Prevotella avicola</name>
    <dbReference type="NCBI Taxonomy" id="2838738"/>
    <lineage>
        <taxon>Bacteria</taxon>
        <taxon>Pseudomonadati</taxon>
        <taxon>Bacteroidota</taxon>
        <taxon>Bacteroidia</taxon>
        <taxon>Bacteroidales</taxon>
        <taxon>Prevotellaceae</taxon>
        <taxon>Prevotella</taxon>
    </lineage>
</organism>
<proteinExistence type="inferred from homology"/>
<evidence type="ECO:0000313" key="6">
    <source>
        <dbReference type="EMBL" id="HIZ68867.1"/>
    </source>
</evidence>
<reference evidence="6" key="1">
    <citation type="journal article" date="2021" name="PeerJ">
        <title>Extensive microbial diversity within the chicken gut microbiome revealed by metagenomics and culture.</title>
        <authorList>
            <person name="Gilroy R."/>
            <person name="Ravi A."/>
            <person name="Getino M."/>
            <person name="Pursley I."/>
            <person name="Horton D.L."/>
            <person name="Alikhan N.F."/>
            <person name="Baker D."/>
            <person name="Gharbi K."/>
            <person name="Hall N."/>
            <person name="Watson M."/>
            <person name="Adriaenssens E.M."/>
            <person name="Foster-Nyarko E."/>
            <person name="Jarju S."/>
            <person name="Secka A."/>
            <person name="Antonio M."/>
            <person name="Oren A."/>
            <person name="Chaudhuri R.R."/>
            <person name="La Ragione R."/>
            <person name="Hildebrand F."/>
            <person name="Pallen M.J."/>
        </authorList>
    </citation>
    <scope>NUCLEOTIDE SEQUENCE</scope>
    <source>
        <strain evidence="6">ChiHecec3B27-8219</strain>
    </source>
</reference>
<evidence type="ECO:0000313" key="7">
    <source>
        <dbReference type="Proteomes" id="UP000824055"/>
    </source>
</evidence>
<accession>A0A9D2FXY9</accession>
<gene>
    <name evidence="6" type="ORF">H9966_03140</name>
</gene>
<feature type="binding site" evidence="5">
    <location>
        <position position="104"/>
    </location>
    <ligand>
        <name>a divalent metal cation</name>
        <dbReference type="ChEBI" id="CHEBI:60240"/>
        <label>1</label>
    </ligand>
</feature>
<dbReference type="InterPro" id="IPR036069">
    <property type="entry name" value="DUF34/NIF3_sf"/>
</dbReference>
<keyword evidence="4 5" id="KW-0479">Metal-binding</keyword>
<sequence>MKIEEVIHALEQFAPLPLQEDFDNAGLQVGLTWASDVSGALLCLDVTEAVVDEAIAKGCNLIVSHHPLIFHKLRSLTGADYVQRTVIKAIKNDVAIVSMHTNMDEALGGVNHKIAQKLGLEGLRFFGKTKEAGGVIGGEGVIGQWQKPVSSLEFMERVRGTFGVKCIHANKLLERPISKVAVCGGAGAFLLQDAIAAGADAFITGEMRYHEYFGHEQEIQICVIGHYESEKYTAEIFREIIQGHCPGVRCVMSDIDTNPICYL</sequence>
<dbReference type="SUPFAM" id="SSF102705">
    <property type="entry name" value="NIF3 (NGG1p interacting factor 3)-like"/>
    <property type="match status" value="1"/>
</dbReference>
<name>A0A9D2FXY9_9BACT</name>
<dbReference type="AlphaFoldDB" id="A0A9D2FXY9"/>
<dbReference type="GO" id="GO:0046872">
    <property type="term" value="F:metal ion binding"/>
    <property type="evidence" value="ECO:0007669"/>
    <property type="project" value="UniProtKB-KW"/>
</dbReference>